<evidence type="ECO:0000313" key="2">
    <source>
        <dbReference type="EMBL" id="CAK3980622.1"/>
    </source>
</evidence>
<evidence type="ECO:0000313" key="3">
    <source>
        <dbReference type="Proteomes" id="UP001296104"/>
    </source>
</evidence>
<protein>
    <submittedName>
        <fullName evidence="2">Uncharacterized protein</fullName>
    </submittedName>
</protein>
<proteinExistence type="predicted"/>
<reference evidence="2" key="1">
    <citation type="submission" date="2023-11" db="EMBL/GenBank/DDBJ databases">
        <authorList>
            <person name="Alioto T."/>
            <person name="Alioto T."/>
            <person name="Gomez Garrido J."/>
        </authorList>
    </citation>
    <scope>NUCLEOTIDE SEQUENCE</scope>
</reference>
<feature type="compositionally biased region" description="Low complexity" evidence="1">
    <location>
        <begin position="393"/>
        <end position="416"/>
    </location>
</feature>
<evidence type="ECO:0000256" key="1">
    <source>
        <dbReference type="SAM" id="MobiDB-lite"/>
    </source>
</evidence>
<keyword evidence="3" id="KW-1185">Reference proteome</keyword>
<gene>
    <name evidence="2" type="ORF">LECACI_7A003763</name>
</gene>
<name>A0AAI8YX99_9PEZI</name>
<accession>A0AAI8YX99</accession>
<sequence>MAPPTDKQLQWAKEQVLQHGPLPRFWRMQPHPLDAERGVYRGWSGERIFENHPNSIYFDDEASSEFIEEEFVDGSFAAPEQQLGVLHPPQYGEGVWTWQSAASPVEAVIQAVMACELYGYGNARPQESYLKHIYTTQVLSPEPDAYPQVMYHPADANKTPHPQEPETAAFTRRLGFALVVVSFDHGHWANCFAPRTSIANTTTRWSLGANYELYPPLYLGYGAGTWWWLRAKSQATYSLWSPPANSWASLIDDIRKNGVSFPFNEDAMIQVGVRIQRMIRMGMPLPDPSTMDQLVSKLAYRLAASQEDASFLEQWNEKARDIKHPAVSFSRLTKLIACSGSKRARALAIAYDRALRVRASSTDTPASDHRDYLVALSPDLSRARQQANGSSLPAQQAAASKTTTEAAPAKSSAEAPPSAPIDKSPPAVAPGKALSAVSANDPVPFTSMVSNHIDSLFRRAEEHAELKEMEETTKIDEAGEDGFGPQAYGPAALAAWAQWEEEVKQQRAEDQRRCIAAEQAKKLGMVSKVSMLLEKYNRK</sequence>
<feature type="region of interest" description="Disordered" evidence="1">
    <location>
        <begin position="384"/>
        <end position="433"/>
    </location>
</feature>
<dbReference type="EMBL" id="CAVMBE010000019">
    <property type="protein sequence ID" value="CAK3980622.1"/>
    <property type="molecule type" value="Genomic_DNA"/>
</dbReference>
<dbReference type="Proteomes" id="UP001296104">
    <property type="component" value="Unassembled WGS sequence"/>
</dbReference>
<comment type="caution">
    <text evidence="2">The sequence shown here is derived from an EMBL/GenBank/DDBJ whole genome shotgun (WGS) entry which is preliminary data.</text>
</comment>
<organism evidence="2 3">
    <name type="scientific">Lecanosticta acicola</name>
    <dbReference type="NCBI Taxonomy" id="111012"/>
    <lineage>
        <taxon>Eukaryota</taxon>
        <taxon>Fungi</taxon>
        <taxon>Dikarya</taxon>
        <taxon>Ascomycota</taxon>
        <taxon>Pezizomycotina</taxon>
        <taxon>Dothideomycetes</taxon>
        <taxon>Dothideomycetidae</taxon>
        <taxon>Mycosphaerellales</taxon>
        <taxon>Mycosphaerellaceae</taxon>
        <taxon>Lecanosticta</taxon>
    </lineage>
</organism>
<dbReference type="AlphaFoldDB" id="A0AAI8YX99"/>